<protein>
    <recommendedName>
        <fullName evidence="10">Cystathionine beta-lyase</fullName>
        <ecNumber evidence="3">4.4.1.13</ecNumber>
    </recommendedName>
    <alternativeName>
        <fullName evidence="11">Beta-cystathionase</fullName>
    </alternativeName>
    <alternativeName>
        <fullName evidence="12">Cysteine lyase</fullName>
    </alternativeName>
    <alternativeName>
        <fullName evidence="6">Cysteine-S-conjugate beta-lyase</fullName>
    </alternativeName>
</protein>
<dbReference type="GO" id="GO:0019346">
    <property type="term" value="P:transsulfuration"/>
    <property type="evidence" value="ECO:0007669"/>
    <property type="project" value="InterPro"/>
</dbReference>
<comment type="function">
    <text evidence="9">The enzymatic degradation of amino acids in cheese is believed to generate aroma compounds and therefore to be essential for flavor development. Cystathionine beta-lyase (CBL) can convert cystathionine to homocysteine but is also able to catalyze an alpha, gamma elimination. With methionine as a substrate, it produces volatile sulfur compounds which are important for flavor formation in Gouda cheese.</text>
</comment>
<dbReference type="FunFam" id="3.90.1150.10:FF:000008">
    <property type="entry name" value="Cystathionine gamma-synthase"/>
    <property type="match status" value="1"/>
</dbReference>
<dbReference type="SUPFAM" id="SSF53383">
    <property type="entry name" value="PLP-dependent transferases"/>
    <property type="match status" value="1"/>
</dbReference>
<evidence type="ECO:0000313" key="15">
    <source>
        <dbReference type="EMBL" id="ADG40222.1"/>
    </source>
</evidence>
<evidence type="ECO:0000256" key="4">
    <source>
        <dbReference type="ARBA" id="ARBA00022898"/>
    </source>
</evidence>
<dbReference type="KEGG" id="lki:LKI_03400"/>
<dbReference type="GO" id="GO:0019343">
    <property type="term" value="P:cysteine biosynthetic process via cystathionine"/>
    <property type="evidence" value="ECO:0007669"/>
    <property type="project" value="TreeGrafter"/>
</dbReference>
<dbReference type="EC" id="4.4.1.13" evidence="3"/>
<comment type="catalytic activity">
    <reaction evidence="8">
        <text>an S-substituted L-cysteine + H2O = a thiol + pyruvate + NH4(+)</text>
        <dbReference type="Rhea" id="RHEA:18121"/>
        <dbReference type="ChEBI" id="CHEBI:15361"/>
        <dbReference type="ChEBI" id="CHEBI:15377"/>
        <dbReference type="ChEBI" id="CHEBI:28938"/>
        <dbReference type="ChEBI" id="CHEBI:29256"/>
        <dbReference type="ChEBI" id="CHEBI:58717"/>
        <dbReference type="EC" id="4.4.1.13"/>
    </reaction>
</comment>
<dbReference type="EMBL" id="CP001758">
    <property type="protein sequence ID" value="ADG40222.1"/>
    <property type="molecule type" value="Genomic_DNA"/>
</dbReference>
<gene>
    <name evidence="15" type="ordered locus">LKI_03400</name>
</gene>
<evidence type="ECO:0000256" key="1">
    <source>
        <dbReference type="ARBA" id="ARBA00001933"/>
    </source>
</evidence>
<dbReference type="InterPro" id="IPR015422">
    <property type="entry name" value="PyrdxlP-dep_Trfase_small"/>
</dbReference>
<dbReference type="GO" id="GO:0003962">
    <property type="term" value="F:cystathionine gamma-synthase activity"/>
    <property type="evidence" value="ECO:0007669"/>
    <property type="project" value="TreeGrafter"/>
</dbReference>
<evidence type="ECO:0000256" key="14">
    <source>
        <dbReference type="RuleBase" id="RU362118"/>
    </source>
</evidence>
<dbReference type="AlphaFoldDB" id="D5T1S3"/>
<dbReference type="STRING" id="762051.LKI_03400"/>
<dbReference type="eggNOG" id="COG0626">
    <property type="taxonomic scope" value="Bacteria"/>
</dbReference>
<dbReference type="Gene3D" id="3.40.640.10">
    <property type="entry name" value="Type I PLP-dependent aspartate aminotransferase-like (Major domain)"/>
    <property type="match status" value="1"/>
</dbReference>
<evidence type="ECO:0000256" key="13">
    <source>
        <dbReference type="PIRSR" id="PIRSR001434-2"/>
    </source>
</evidence>
<dbReference type="Gene3D" id="3.90.1150.10">
    <property type="entry name" value="Aspartate Aminotransferase, domain 1"/>
    <property type="match status" value="1"/>
</dbReference>
<dbReference type="PIRSF" id="PIRSF001434">
    <property type="entry name" value="CGS"/>
    <property type="match status" value="1"/>
</dbReference>
<comment type="cofactor">
    <cofactor evidence="1 14">
        <name>pyridoxal 5'-phosphate</name>
        <dbReference type="ChEBI" id="CHEBI:597326"/>
    </cofactor>
</comment>
<keyword evidence="4 13" id="KW-0663">Pyridoxal phosphate</keyword>
<dbReference type="HOGENOM" id="CLU_018986_2_0_9"/>
<proteinExistence type="inferred from homology"/>
<dbReference type="PANTHER" id="PTHR11808:SF15">
    <property type="entry name" value="CYSTATHIONINE GAMMA-LYASE"/>
    <property type="match status" value="1"/>
</dbReference>
<evidence type="ECO:0000256" key="6">
    <source>
        <dbReference type="ARBA" id="ARBA00047213"/>
    </source>
</evidence>
<dbReference type="GO" id="GO:0005737">
    <property type="term" value="C:cytoplasm"/>
    <property type="evidence" value="ECO:0007669"/>
    <property type="project" value="TreeGrafter"/>
</dbReference>
<evidence type="ECO:0000256" key="12">
    <source>
        <dbReference type="ARBA" id="ARBA00083175"/>
    </source>
</evidence>
<dbReference type="PANTHER" id="PTHR11808">
    <property type="entry name" value="TRANS-SULFURATION ENZYME FAMILY MEMBER"/>
    <property type="match status" value="1"/>
</dbReference>
<dbReference type="InterPro" id="IPR015424">
    <property type="entry name" value="PyrdxlP-dep_Trfase"/>
</dbReference>
<evidence type="ECO:0000256" key="8">
    <source>
        <dbReference type="ARBA" id="ARBA00047625"/>
    </source>
</evidence>
<evidence type="ECO:0000313" key="16">
    <source>
        <dbReference type="Proteomes" id="UP000002362"/>
    </source>
</evidence>
<evidence type="ECO:0000256" key="10">
    <source>
        <dbReference type="ARBA" id="ARBA00072331"/>
    </source>
</evidence>
<comment type="pathway">
    <text evidence="5">Amino-acid biosynthesis; L-methionine biosynthesis via de novo pathway; L-homocysteine from L-cystathionine: step 1/1.</text>
</comment>
<dbReference type="Proteomes" id="UP000002362">
    <property type="component" value="Chromosome"/>
</dbReference>
<sequence>MKNKVKKMKFNTQLIHGGISFDETTGDVSVPIHMASTFKQHKIGESKYEYSRSGNPTREAVEKLIADLEEGASGFAFASGSAAISTIFTLFSSGDHIVVGNDVYGGTFRLIDSVLKRQGLTFTIVDTRDLEAVENAIQNNTKAIYFETPTNPLLRITDIQAVAKIAADHHLLSIVDNTFASPYIQKPIVLGADIVVHSASKYLGGHSDLIAGLVVTKTAELGQKIGYLQNAIGAILAPQESWLLQRGIKTLALRMQRHQSNAQTIFDYLNAHPQVARVYFPGDPNNSDYALAKKQMHGFGAMISFELQAGLNAEAFVENLKVITLAESLGALESLIEVPAKMTHGAIPRDVRIATGIQDELIRLSVGIEDIDDLIADLDQSFDQLSH</sequence>
<dbReference type="FunFam" id="3.40.640.10:FF:000009">
    <property type="entry name" value="Cystathionine gamma-synthase homolog"/>
    <property type="match status" value="1"/>
</dbReference>
<dbReference type="InterPro" id="IPR000277">
    <property type="entry name" value="Cys/Met-Metab_PyrdxlP-dep_enz"/>
</dbReference>
<dbReference type="PATRIC" id="fig|762051.18.peg.685"/>
<accession>D5T1S3</accession>
<comment type="catalytic activity">
    <reaction evidence="7">
        <text>L,L-cystathionine + H2O = L-homocysteine + pyruvate + NH4(+)</text>
        <dbReference type="Rhea" id="RHEA:13965"/>
        <dbReference type="ChEBI" id="CHEBI:15361"/>
        <dbReference type="ChEBI" id="CHEBI:15377"/>
        <dbReference type="ChEBI" id="CHEBI:28938"/>
        <dbReference type="ChEBI" id="CHEBI:58161"/>
        <dbReference type="ChEBI" id="CHEBI:58199"/>
    </reaction>
</comment>
<dbReference type="InterPro" id="IPR015421">
    <property type="entry name" value="PyrdxlP-dep_Trfase_major"/>
</dbReference>
<name>D5T1S3_LEUKI</name>
<evidence type="ECO:0000256" key="9">
    <source>
        <dbReference type="ARBA" id="ARBA00054844"/>
    </source>
</evidence>
<comment type="similarity">
    <text evidence="2 14">Belongs to the trans-sulfuration enzymes family.</text>
</comment>
<feature type="modified residue" description="N6-(pyridoxal phosphate)lysine" evidence="13">
    <location>
        <position position="201"/>
    </location>
</feature>
<dbReference type="GO" id="GO:0004123">
    <property type="term" value="F:cystathionine gamma-lyase activity"/>
    <property type="evidence" value="ECO:0007669"/>
    <property type="project" value="TreeGrafter"/>
</dbReference>
<evidence type="ECO:0000256" key="7">
    <source>
        <dbReference type="ARBA" id="ARBA00047517"/>
    </source>
</evidence>
<dbReference type="Pfam" id="PF01053">
    <property type="entry name" value="Cys_Met_Meta_PP"/>
    <property type="match status" value="1"/>
</dbReference>
<dbReference type="CDD" id="cd00614">
    <property type="entry name" value="CGS_like"/>
    <property type="match status" value="1"/>
</dbReference>
<evidence type="ECO:0000256" key="2">
    <source>
        <dbReference type="ARBA" id="ARBA00009077"/>
    </source>
</evidence>
<reference evidence="15 16" key="1">
    <citation type="journal article" date="2010" name="J. Bacteriol.">
        <title>Complete genome sequence analysis of Leuconostoc kimchii IMSNU 11154.</title>
        <authorList>
            <person name="Oh H.M."/>
            <person name="Cho Y.J."/>
            <person name="Kim B.K."/>
            <person name="Roe J.H."/>
            <person name="Kang S.O."/>
            <person name="Nahm B.H."/>
            <person name="Jeong G."/>
            <person name="Han H.U."/>
            <person name="Chun J."/>
        </authorList>
    </citation>
    <scope>NUCLEOTIDE SEQUENCE [LARGE SCALE GENOMIC DNA]</scope>
    <source>
        <strain evidence="16">IMSNU 11154 / KCTC 2386 / IH25</strain>
    </source>
</reference>
<evidence type="ECO:0000256" key="5">
    <source>
        <dbReference type="ARBA" id="ARBA00046315"/>
    </source>
</evidence>
<keyword evidence="15" id="KW-0456">Lyase</keyword>
<dbReference type="GO" id="GO:0047804">
    <property type="term" value="F:cysteine-S-conjugate beta-lyase activity"/>
    <property type="evidence" value="ECO:0007669"/>
    <property type="project" value="UniProtKB-EC"/>
</dbReference>
<organism evidence="15 16">
    <name type="scientific">Leuconostoc kimchii (strain IMSNU 11154 / KCTC 2386 / IH25)</name>
    <dbReference type="NCBI Taxonomy" id="762051"/>
    <lineage>
        <taxon>Bacteria</taxon>
        <taxon>Bacillati</taxon>
        <taxon>Bacillota</taxon>
        <taxon>Bacilli</taxon>
        <taxon>Lactobacillales</taxon>
        <taxon>Lactobacillaceae</taxon>
        <taxon>Leuconostoc</taxon>
    </lineage>
</organism>
<evidence type="ECO:0000256" key="3">
    <source>
        <dbReference type="ARBA" id="ARBA00012224"/>
    </source>
</evidence>
<evidence type="ECO:0000256" key="11">
    <source>
        <dbReference type="ARBA" id="ARBA00082255"/>
    </source>
</evidence>
<dbReference type="GO" id="GO:0030170">
    <property type="term" value="F:pyridoxal phosphate binding"/>
    <property type="evidence" value="ECO:0007669"/>
    <property type="project" value="InterPro"/>
</dbReference>